<evidence type="ECO:0000313" key="9">
    <source>
        <dbReference type="EMBL" id="GGM48918.1"/>
    </source>
</evidence>
<feature type="transmembrane region" description="Helical" evidence="7">
    <location>
        <begin position="54"/>
        <end position="73"/>
    </location>
</feature>
<evidence type="ECO:0000256" key="5">
    <source>
        <dbReference type="ARBA" id="ARBA00023136"/>
    </source>
</evidence>
<reference evidence="9" key="1">
    <citation type="journal article" date="2014" name="Int. J. Syst. Evol. Microbiol.">
        <title>Complete genome sequence of Corynebacterium casei LMG S-19264T (=DSM 44701T), isolated from a smear-ripened cheese.</title>
        <authorList>
            <consortium name="US DOE Joint Genome Institute (JGI-PGF)"/>
            <person name="Walter F."/>
            <person name="Albersmeier A."/>
            <person name="Kalinowski J."/>
            <person name="Ruckert C."/>
        </authorList>
    </citation>
    <scope>NUCLEOTIDE SEQUENCE</scope>
    <source>
        <strain evidence="9">CGMCC 4.5737</strain>
    </source>
</reference>
<protein>
    <submittedName>
        <fullName evidence="9">MFS transporter</fullName>
    </submittedName>
</protein>
<evidence type="ECO:0000256" key="1">
    <source>
        <dbReference type="ARBA" id="ARBA00004651"/>
    </source>
</evidence>
<feature type="transmembrane region" description="Helical" evidence="7">
    <location>
        <begin position="110"/>
        <end position="127"/>
    </location>
</feature>
<dbReference type="Proteomes" id="UP000637578">
    <property type="component" value="Unassembled WGS sequence"/>
</dbReference>
<dbReference type="PROSITE" id="PS50850">
    <property type="entry name" value="MFS"/>
    <property type="match status" value="1"/>
</dbReference>
<dbReference type="GO" id="GO:0022857">
    <property type="term" value="F:transmembrane transporter activity"/>
    <property type="evidence" value="ECO:0007669"/>
    <property type="project" value="InterPro"/>
</dbReference>
<keyword evidence="3 7" id="KW-0812">Transmembrane</keyword>
<dbReference type="PANTHER" id="PTHR23513:SF11">
    <property type="entry name" value="STAPHYLOFERRIN A TRANSPORTER"/>
    <property type="match status" value="1"/>
</dbReference>
<reference evidence="9" key="2">
    <citation type="submission" date="2020-09" db="EMBL/GenBank/DDBJ databases">
        <authorList>
            <person name="Sun Q."/>
            <person name="Zhou Y."/>
        </authorList>
    </citation>
    <scope>NUCLEOTIDE SEQUENCE</scope>
    <source>
        <strain evidence="9">CGMCC 4.5737</strain>
    </source>
</reference>
<name>A0A8J3FTE5_9PSEU</name>
<dbReference type="Pfam" id="PF07690">
    <property type="entry name" value="MFS_1"/>
    <property type="match status" value="1"/>
</dbReference>
<evidence type="ECO:0000256" key="2">
    <source>
        <dbReference type="ARBA" id="ARBA00022475"/>
    </source>
</evidence>
<keyword evidence="5 7" id="KW-0472">Membrane</keyword>
<feature type="transmembrane region" description="Helical" evidence="7">
    <location>
        <begin position="172"/>
        <end position="194"/>
    </location>
</feature>
<organism evidence="9 10">
    <name type="scientific">Longimycelium tulufanense</name>
    <dbReference type="NCBI Taxonomy" id="907463"/>
    <lineage>
        <taxon>Bacteria</taxon>
        <taxon>Bacillati</taxon>
        <taxon>Actinomycetota</taxon>
        <taxon>Actinomycetes</taxon>
        <taxon>Pseudonocardiales</taxon>
        <taxon>Pseudonocardiaceae</taxon>
        <taxon>Longimycelium</taxon>
    </lineage>
</organism>
<evidence type="ECO:0000256" key="4">
    <source>
        <dbReference type="ARBA" id="ARBA00022989"/>
    </source>
</evidence>
<evidence type="ECO:0000256" key="7">
    <source>
        <dbReference type="SAM" id="Phobius"/>
    </source>
</evidence>
<feature type="region of interest" description="Disordered" evidence="6">
    <location>
        <begin position="401"/>
        <end position="440"/>
    </location>
</feature>
<feature type="transmembrane region" description="Helical" evidence="7">
    <location>
        <begin position="381"/>
        <end position="401"/>
    </location>
</feature>
<evidence type="ECO:0000313" key="10">
    <source>
        <dbReference type="Proteomes" id="UP000637578"/>
    </source>
</evidence>
<feature type="domain" description="Major facilitator superfamily (MFS) profile" evidence="8">
    <location>
        <begin position="1"/>
        <end position="403"/>
    </location>
</feature>
<dbReference type="Gene3D" id="1.20.1250.20">
    <property type="entry name" value="MFS general substrate transporter like domains"/>
    <property type="match status" value="1"/>
</dbReference>
<feature type="transmembrane region" description="Helical" evidence="7">
    <location>
        <begin position="291"/>
        <end position="310"/>
    </location>
</feature>
<evidence type="ECO:0000256" key="6">
    <source>
        <dbReference type="SAM" id="MobiDB-lite"/>
    </source>
</evidence>
<dbReference type="CDD" id="cd06173">
    <property type="entry name" value="MFS_MefA_like"/>
    <property type="match status" value="1"/>
</dbReference>
<sequence>MVRTGQPRGREARSGAWSVPGFGPLWLSHTADAWAVSLLPAAVTLALVHRGEGAGALGVVLAAKTLGFVVATVPGGMIADRWSRPGAMTLACLVRAAAAAMLPIALLGPGWAAAGCVLLAGAGEGVFRPSYQAMVGDVVPEPQRQSANALSTISFRLALVLAPGMATTMTLWTGSWTVLLLTTVLWGLAALAVLRLPSRRAHPHDTESILGQFRSGVREARRHRWFVAGLLMLVVVLSAGEASQLVLLPVISRDRFGTEVVYAAALTTYSIGALTGGAVMTRWIPRRPGLVAVIGLALYAGIPLALAFSWVVWPVLVAYFVAGVGMELFNVPWFGAVQREVDPALRARVSSLDFLVSYSMSPLGLVLLPIAVSSWGMQSVLVGTTVVVLVAGAASLTVPGMPRFHTPPNRRGPHHRSDRTPRPIPGDAARQASGGRASPT</sequence>
<keyword evidence="2" id="KW-1003">Cell membrane</keyword>
<keyword evidence="4 7" id="KW-1133">Transmembrane helix</keyword>
<keyword evidence="10" id="KW-1185">Reference proteome</keyword>
<comment type="caution">
    <text evidence="9">The sequence shown here is derived from an EMBL/GenBank/DDBJ whole genome shotgun (WGS) entry which is preliminary data.</text>
</comment>
<dbReference type="InterPro" id="IPR020846">
    <property type="entry name" value="MFS_dom"/>
</dbReference>
<gene>
    <name evidence="9" type="ORF">GCM10012275_19790</name>
</gene>
<evidence type="ECO:0000256" key="3">
    <source>
        <dbReference type="ARBA" id="ARBA00022692"/>
    </source>
</evidence>
<dbReference type="InterPro" id="IPR036259">
    <property type="entry name" value="MFS_trans_sf"/>
</dbReference>
<dbReference type="PANTHER" id="PTHR23513">
    <property type="entry name" value="INTEGRAL MEMBRANE EFFLUX PROTEIN-RELATED"/>
    <property type="match status" value="1"/>
</dbReference>
<feature type="transmembrane region" description="Helical" evidence="7">
    <location>
        <begin position="355"/>
        <end position="375"/>
    </location>
</feature>
<dbReference type="EMBL" id="BMMK01000007">
    <property type="protein sequence ID" value="GGM48918.1"/>
    <property type="molecule type" value="Genomic_DNA"/>
</dbReference>
<evidence type="ECO:0000259" key="8">
    <source>
        <dbReference type="PROSITE" id="PS50850"/>
    </source>
</evidence>
<dbReference type="AlphaFoldDB" id="A0A8J3FTE5"/>
<dbReference type="InterPro" id="IPR011701">
    <property type="entry name" value="MFS"/>
</dbReference>
<feature type="transmembrane region" description="Helical" evidence="7">
    <location>
        <begin position="225"/>
        <end position="248"/>
    </location>
</feature>
<accession>A0A8J3FTE5</accession>
<dbReference type="SUPFAM" id="SSF103473">
    <property type="entry name" value="MFS general substrate transporter"/>
    <property type="match status" value="1"/>
</dbReference>
<feature type="transmembrane region" description="Helical" evidence="7">
    <location>
        <begin position="316"/>
        <end position="334"/>
    </location>
</feature>
<proteinExistence type="predicted"/>
<feature type="transmembrane region" description="Helical" evidence="7">
    <location>
        <begin position="147"/>
        <end position="166"/>
    </location>
</feature>
<feature type="transmembrane region" description="Helical" evidence="7">
    <location>
        <begin position="260"/>
        <end position="279"/>
    </location>
</feature>
<comment type="subcellular location">
    <subcellularLocation>
        <location evidence="1">Cell membrane</location>
        <topology evidence="1">Multi-pass membrane protein</topology>
    </subcellularLocation>
</comment>
<dbReference type="GO" id="GO:0005886">
    <property type="term" value="C:plasma membrane"/>
    <property type="evidence" value="ECO:0007669"/>
    <property type="project" value="UniProtKB-SubCell"/>
</dbReference>